<dbReference type="RefSeq" id="WP_013595889.1">
    <property type="nucleotide sequence ID" value="NC_015138.1"/>
</dbReference>
<protein>
    <submittedName>
        <fullName evidence="1">Uncharacterized protein</fullName>
    </submittedName>
</protein>
<dbReference type="EMBL" id="CP002521">
    <property type="protein sequence ID" value="ADX47404.1"/>
    <property type="molecule type" value="Genomic_DNA"/>
</dbReference>
<accession>F0QBP5</accession>
<name>F0QBP5_PARA1</name>
<proteinExistence type="predicted"/>
<gene>
    <name evidence="1" type="ordered locus">Acav_3503</name>
</gene>
<evidence type="ECO:0000313" key="2">
    <source>
        <dbReference type="Proteomes" id="UP000002482"/>
    </source>
</evidence>
<reference evidence="1" key="1">
    <citation type="submission" date="2011-02" db="EMBL/GenBank/DDBJ databases">
        <title>Complete sequence of Acidovorax avenae subsp. avenae ATCC 19860.</title>
        <authorList>
            <consortium name="US DOE Joint Genome Institute"/>
            <person name="Lucas S."/>
            <person name="Copeland A."/>
            <person name="Lapidus A."/>
            <person name="Cheng J.-F."/>
            <person name="Goodwin L."/>
            <person name="Pitluck S."/>
            <person name="Chertkov O."/>
            <person name="Held B."/>
            <person name="Detter J.C."/>
            <person name="Han C."/>
            <person name="Tapia R."/>
            <person name="Land M."/>
            <person name="Hauser L."/>
            <person name="Kyrpides N."/>
            <person name="Ivanova N."/>
            <person name="Ovchinnikova G."/>
            <person name="Pagani I."/>
            <person name="Gordon S."/>
            <person name="Woyke T."/>
        </authorList>
    </citation>
    <scope>NUCLEOTIDE SEQUENCE</scope>
    <source>
        <strain evidence="1">ATCC 19860</strain>
    </source>
</reference>
<organism evidence="1 2">
    <name type="scientific">Paracidovorax avenae (strain ATCC 19860 / DSM 7227 / CCUG 15838 / JCM 20985 / LMG 2117 / NCPPB 1011)</name>
    <name type="common">Acidovorax avenae</name>
    <dbReference type="NCBI Taxonomy" id="643561"/>
    <lineage>
        <taxon>Bacteria</taxon>
        <taxon>Pseudomonadati</taxon>
        <taxon>Pseudomonadota</taxon>
        <taxon>Betaproteobacteria</taxon>
        <taxon>Burkholderiales</taxon>
        <taxon>Comamonadaceae</taxon>
        <taxon>Paracidovorax</taxon>
    </lineage>
</organism>
<dbReference type="AlphaFoldDB" id="F0QBP5"/>
<sequence>MIRPQMFSGGALPLADPGEVIFQSAGASNSQTVFNWVVPAGVYEVCMLGVSSHKAYATRVSRGGNDLLNTTWASGTNNAHGGDGGDARNVNTVYNGGGGAGGYSGPGGLGMYQRDEGMGNYSLIKGTDGQGGGGGGGGGGQTYQGRGGGVGIYGIGANGAAGLISTQGSPGGTGSDKGLYRAGAGTLHNEWSAAGFPYAKPGGNLRYRNALAVIPGETLTITLDFWIRDNAAGTGAIVRILWGGERSFPSNAPVNTPT</sequence>
<evidence type="ECO:0000313" key="1">
    <source>
        <dbReference type="EMBL" id="ADX47404.1"/>
    </source>
</evidence>
<dbReference type="KEGG" id="aaa:Acav_3503"/>
<dbReference type="GeneID" id="65843781"/>
<keyword evidence="2" id="KW-1185">Reference proteome</keyword>
<dbReference type="Proteomes" id="UP000002482">
    <property type="component" value="Chromosome"/>
</dbReference>
<dbReference type="HOGENOM" id="CLU_1227740_0_0_4"/>